<evidence type="ECO:0000256" key="2">
    <source>
        <dbReference type="ARBA" id="ARBA00022801"/>
    </source>
</evidence>
<dbReference type="NCBIfam" id="TIGR01482">
    <property type="entry name" value="SPP-subfamily"/>
    <property type="match status" value="1"/>
</dbReference>
<feature type="binding site" evidence="5">
    <location>
        <position position="192"/>
    </location>
    <ligand>
        <name>Mg(2+)</name>
        <dbReference type="ChEBI" id="CHEBI:18420"/>
    </ligand>
</feature>
<comment type="catalytic activity">
    <reaction evidence="5">
        <text>2-phosphoglycolate + H2O = glycolate + phosphate</text>
        <dbReference type="Rhea" id="RHEA:14369"/>
        <dbReference type="ChEBI" id="CHEBI:15377"/>
        <dbReference type="ChEBI" id="CHEBI:29805"/>
        <dbReference type="ChEBI" id="CHEBI:43474"/>
        <dbReference type="ChEBI" id="CHEBI:58033"/>
        <dbReference type="EC" id="3.1.3.18"/>
    </reaction>
</comment>
<dbReference type="InterPro" id="IPR006382">
    <property type="entry name" value="PGPase"/>
</dbReference>
<evidence type="ECO:0000256" key="1">
    <source>
        <dbReference type="ARBA" id="ARBA00022723"/>
    </source>
</evidence>
<dbReference type="HOGENOM" id="CLU_044146_2_0_2"/>
<dbReference type="Proteomes" id="UP000002573">
    <property type="component" value="Chromosome"/>
</dbReference>
<evidence type="ECO:0000313" key="7">
    <source>
        <dbReference type="EMBL" id="ADI32412.1"/>
    </source>
</evidence>
<protein>
    <recommendedName>
        <fullName evidence="5 6">Phosphoglycolate phosphatase</fullName>
        <shortName evidence="5">PGP</shortName>
        <shortName evidence="5">PGPase</shortName>
        <ecNumber evidence="5 6">3.1.3.18</ecNumber>
    </recommendedName>
</protein>
<keyword evidence="8" id="KW-1185">Reference proteome</keyword>
<proteinExistence type="inferred from homology"/>
<dbReference type="EMBL" id="CP002051">
    <property type="protein sequence ID" value="ADI32412.1"/>
    <property type="molecule type" value="Genomic_DNA"/>
</dbReference>
<feature type="binding site" evidence="5">
    <location>
        <position position="165"/>
    </location>
    <ligand>
        <name>substrate</name>
    </ligand>
</feature>
<dbReference type="GO" id="GO:0000287">
    <property type="term" value="F:magnesium ion binding"/>
    <property type="evidence" value="ECO:0007669"/>
    <property type="project" value="InterPro"/>
</dbReference>
<comment type="function">
    <text evidence="5">Catalyzes the dephosphorylation of 2-phosphoglycolate.</text>
</comment>
<reference evidence="8" key="1">
    <citation type="submission" date="2010-05" db="EMBL/GenBank/DDBJ databases">
        <title>Complete sequence of Staphylothermus hellenicus DSM 12710.</title>
        <authorList>
            <consortium name="US DOE Joint Genome Institute"/>
            <person name="Lucas S."/>
            <person name="Copeland A."/>
            <person name="Lapidus A."/>
            <person name="Cheng J.-F."/>
            <person name="Bruce D."/>
            <person name="Goodwin L."/>
            <person name="Pitluck S."/>
            <person name="Davenport K."/>
            <person name="Detter J.C."/>
            <person name="Han C."/>
            <person name="Tapia R."/>
            <person name="Larimer F."/>
            <person name="Land M."/>
            <person name="Hauser L."/>
            <person name="Kyrpides N."/>
            <person name="Mikhailova N."/>
            <person name="Anderson I.J."/>
            <person name="Woyke T."/>
        </authorList>
    </citation>
    <scope>NUCLEOTIDE SEQUENCE [LARGE SCALE GENOMIC DNA]</scope>
    <source>
        <strain evidence="8">DSM 12710 / JCM 10830 / BK20S6-10-b1 / P8</strain>
    </source>
</reference>
<dbReference type="NCBIfam" id="TIGR01487">
    <property type="entry name" value="Pglycolate_arch"/>
    <property type="match status" value="1"/>
</dbReference>
<evidence type="ECO:0000256" key="4">
    <source>
        <dbReference type="ARBA" id="ARBA00023277"/>
    </source>
</evidence>
<dbReference type="Pfam" id="PF08282">
    <property type="entry name" value="Hydrolase_3"/>
    <property type="match status" value="2"/>
</dbReference>
<dbReference type="PANTHER" id="PTHR10000:SF8">
    <property type="entry name" value="HAD SUPERFAMILY HYDROLASE-LIKE, TYPE 3"/>
    <property type="match status" value="1"/>
</dbReference>
<feature type="active site" description="Nucleophile" evidence="5">
    <location>
        <position position="10"/>
    </location>
</feature>
<dbReference type="Gene3D" id="3.90.1070.10">
    <property type="match status" value="1"/>
</dbReference>
<gene>
    <name evidence="7" type="ordered locus">Shell_1319</name>
</gene>
<dbReference type="InterPro" id="IPR023214">
    <property type="entry name" value="HAD_sf"/>
</dbReference>
<keyword evidence="2 5" id="KW-0378">Hydrolase</keyword>
<keyword evidence="4 5" id="KW-0119">Carbohydrate metabolism</keyword>
<dbReference type="InterPro" id="IPR006379">
    <property type="entry name" value="HAD-SF_hydro_IIB"/>
</dbReference>
<dbReference type="CDD" id="cd07514">
    <property type="entry name" value="HAD_Pase"/>
    <property type="match status" value="1"/>
</dbReference>
<dbReference type="AlphaFoldDB" id="D7D9G6"/>
<keyword evidence="3 5" id="KW-0460">Magnesium</keyword>
<dbReference type="SFLD" id="SFLDG01140">
    <property type="entry name" value="C2.B:_Phosphomannomutase_and_P"/>
    <property type="match status" value="1"/>
</dbReference>
<feature type="binding site" evidence="5">
    <location>
        <position position="10"/>
    </location>
    <ligand>
        <name>Mg(2+)</name>
        <dbReference type="ChEBI" id="CHEBI:18420"/>
    </ligand>
</feature>
<dbReference type="eggNOG" id="arCOG01213">
    <property type="taxonomic scope" value="Archaea"/>
</dbReference>
<organism evidence="7 8">
    <name type="scientific">Staphylothermus hellenicus (strain DSM 12710 / JCM 10830 / BK20S6-10-b1 / P8)</name>
    <dbReference type="NCBI Taxonomy" id="591019"/>
    <lineage>
        <taxon>Archaea</taxon>
        <taxon>Thermoproteota</taxon>
        <taxon>Thermoprotei</taxon>
        <taxon>Desulfurococcales</taxon>
        <taxon>Desulfurococcaceae</taxon>
        <taxon>Staphylothermus</taxon>
    </lineage>
</organism>
<reference evidence="7 8" key="2">
    <citation type="journal article" date="2011" name="Stand. Genomic Sci.">
        <title>Complete genome sequence of Staphylothermus hellenicus P8.</title>
        <authorList>
            <person name="Anderson I."/>
            <person name="Wirth R."/>
            <person name="Lucas S."/>
            <person name="Copeland A."/>
            <person name="Lapidus A."/>
            <person name="Cheng J.F."/>
            <person name="Goodwin L."/>
            <person name="Pitluck S."/>
            <person name="Davenport K."/>
            <person name="Detter J.C."/>
            <person name="Han C."/>
            <person name="Tapia R."/>
            <person name="Land M."/>
            <person name="Hauser L."/>
            <person name="Pati A."/>
            <person name="Mikhailova N."/>
            <person name="Woyke T."/>
            <person name="Klenk H.P."/>
            <person name="Kyrpides N."/>
            <person name="Ivanova N."/>
        </authorList>
    </citation>
    <scope>NUCLEOTIDE SEQUENCE [LARGE SCALE GENOMIC DNA]</scope>
    <source>
        <strain evidence="8">DSM 12710 / JCM 10830 / BK20S6-10-b1 / P8</strain>
    </source>
</reference>
<sequence length="243" mass="27232">MLMIRLAAFDIDGTLTINRSSSILCLEAVEALRKLERNGVIVVLVSSNALPVVVGLKKYIGLSGPAIGETGALIYYGGEEIVATTKYSAKQAYLDVLEKYKEYVYGSWQNMFRLHDYALRIRKQYLSRDNEIYSSIKEYVENKYPHIKVGYSGYAIHLTPKDTGKGKALKQIMEKHGIKQEETIGVGDSIMDWEFIKETKIKVAVANADPELRKKADIVTTKPSGYGVIEIIGKILANNKFTR</sequence>
<dbReference type="SFLD" id="SFLDS00003">
    <property type="entry name" value="Haloacid_Dehalogenase"/>
    <property type="match status" value="1"/>
</dbReference>
<dbReference type="SFLD" id="SFLDF00446">
    <property type="entry name" value="phosphoglycolate_phosphatase_3"/>
    <property type="match status" value="1"/>
</dbReference>
<evidence type="ECO:0000313" key="8">
    <source>
        <dbReference type="Proteomes" id="UP000002573"/>
    </source>
</evidence>
<dbReference type="NCBIfam" id="TIGR01484">
    <property type="entry name" value="HAD-SF-IIB"/>
    <property type="match status" value="1"/>
</dbReference>
<dbReference type="SUPFAM" id="SSF56784">
    <property type="entry name" value="HAD-like"/>
    <property type="match status" value="1"/>
</dbReference>
<keyword evidence="1 5" id="KW-0479">Metal-binding</keyword>
<name>D7D9G6_STAHD</name>
<dbReference type="GO" id="GO:0005829">
    <property type="term" value="C:cytosol"/>
    <property type="evidence" value="ECO:0007669"/>
    <property type="project" value="TreeGrafter"/>
</dbReference>
<evidence type="ECO:0000256" key="3">
    <source>
        <dbReference type="ARBA" id="ARBA00022842"/>
    </source>
</evidence>
<evidence type="ECO:0000256" key="6">
    <source>
        <dbReference type="NCBIfam" id="TIGR01487"/>
    </source>
</evidence>
<evidence type="ECO:0000256" key="5">
    <source>
        <dbReference type="HAMAP-Rule" id="MF_01419"/>
    </source>
</evidence>
<comment type="similarity">
    <text evidence="5">Belongs to the archaeal SPP-like hydrolase family.</text>
</comment>
<dbReference type="SFLD" id="SFLDG01144">
    <property type="entry name" value="C2.B.4:_PGP_Like"/>
    <property type="match status" value="1"/>
</dbReference>
<comment type="cofactor">
    <cofactor evidence="5">
        <name>Mg(2+)</name>
        <dbReference type="ChEBI" id="CHEBI:18420"/>
    </cofactor>
</comment>
<dbReference type="PANTHER" id="PTHR10000">
    <property type="entry name" value="PHOSPHOSERINE PHOSPHATASE"/>
    <property type="match status" value="1"/>
</dbReference>
<dbReference type="STRING" id="591019.Shell_1319"/>
<dbReference type="GO" id="GO:0008967">
    <property type="term" value="F:phosphoglycolate phosphatase activity"/>
    <property type="evidence" value="ECO:0007669"/>
    <property type="project" value="UniProtKB-UniRule"/>
</dbReference>
<accession>D7D9G6</accession>
<feature type="binding site" evidence="5">
    <location>
        <position position="12"/>
    </location>
    <ligand>
        <name>Mg(2+)</name>
        <dbReference type="ChEBI" id="CHEBI:18420"/>
    </ligand>
</feature>
<dbReference type="InterPro" id="IPR036412">
    <property type="entry name" value="HAD-like_sf"/>
</dbReference>
<dbReference type="KEGG" id="shc:Shell_1319"/>
<dbReference type="EC" id="3.1.3.18" evidence="5 6"/>
<dbReference type="HAMAP" id="MF_01419">
    <property type="entry name" value="GPH_hydrolase_arch"/>
    <property type="match status" value="1"/>
</dbReference>
<dbReference type="Gene3D" id="3.40.50.1000">
    <property type="entry name" value="HAD superfamily/HAD-like"/>
    <property type="match status" value="1"/>
</dbReference>
<feature type="binding site" evidence="5">
    <location>
        <position position="188"/>
    </location>
    <ligand>
        <name>Mg(2+)</name>
        <dbReference type="ChEBI" id="CHEBI:18420"/>
    </ligand>
</feature>